<dbReference type="PANTHER" id="PTHR11439">
    <property type="entry name" value="GAG-POL-RELATED RETROTRANSPOSON"/>
    <property type="match status" value="1"/>
</dbReference>
<dbReference type="Proteomes" id="UP001374535">
    <property type="component" value="Chromosome 9"/>
</dbReference>
<proteinExistence type="predicted"/>
<gene>
    <name evidence="1" type="ORF">V8G54_030123</name>
</gene>
<reference evidence="1 2" key="1">
    <citation type="journal article" date="2023" name="Life. Sci Alliance">
        <title>Evolutionary insights into 3D genome organization and epigenetic landscape of Vigna mungo.</title>
        <authorList>
            <person name="Junaid A."/>
            <person name="Singh B."/>
            <person name="Bhatia S."/>
        </authorList>
    </citation>
    <scope>NUCLEOTIDE SEQUENCE [LARGE SCALE GENOMIC DNA]</scope>
    <source>
        <strain evidence="1">Urdbean</strain>
    </source>
</reference>
<name>A0AAQ3MVP3_VIGMU</name>
<keyword evidence="2" id="KW-1185">Reference proteome</keyword>
<evidence type="ECO:0008006" key="3">
    <source>
        <dbReference type="Google" id="ProtNLM"/>
    </source>
</evidence>
<dbReference type="AlphaFoldDB" id="A0AAQ3MVP3"/>
<organism evidence="1 2">
    <name type="scientific">Vigna mungo</name>
    <name type="common">Black gram</name>
    <name type="synonym">Phaseolus mungo</name>
    <dbReference type="NCBI Taxonomy" id="3915"/>
    <lineage>
        <taxon>Eukaryota</taxon>
        <taxon>Viridiplantae</taxon>
        <taxon>Streptophyta</taxon>
        <taxon>Embryophyta</taxon>
        <taxon>Tracheophyta</taxon>
        <taxon>Spermatophyta</taxon>
        <taxon>Magnoliopsida</taxon>
        <taxon>eudicotyledons</taxon>
        <taxon>Gunneridae</taxon>
        <taxon>Pentapetalae</taxon>
        <taxon>rosids</taxon>
        <taxon>fabids</taxon>
        <taxon>Fabales</taxon>
        <taxon>Fabaceae</taxon>
        <taxon>Papilionoideae</taxon>
        <taxon>50 kb inversion clade</taxon>
        <taxon>NPAAA clade</taxon>
        <taxon>indigoferoid/millettioid clade</taxon>
        <taxon>Phaseoleae</taxon>
        <taxon>Vigna</taxon>
    </lineage>
</organism>
<accession>A0AAQ3MVP3</accession>
<dbReference type="EMBL" id="CP144692">
    <property type="protein sequence ID" value="WVY97972.1"/>
    <property type="molecule type" value="Genomic_DNA"/>
</dbReference>
<protein>
    <recommendedName>
        <fullName evidence="3">Mitochondrial protein</fullName>
    </recommendedName>
</protein>
<evidence type="ECO:0000313" key="1">
    <source>
        <dbReference type="EMBL" id="WVY97972.1"/>
    </source>
</evidence>
<evidence type="ECO:0000313" key="2">
    <source>
        <dbReference type="Proteomes" id="UP001374535"/>
    </source>
</evidence>
<sequence length="212" mass="24433">MKVPWVEAITPNLLEEGVVFAQRKYAIDILEVTGLENCKSIDSPMDLNQKLMVDQGSIADRRSTSQYCPFLLGNLVTWRSKKQSIVVKQGILAESHIRKVFQENGCTNSRCDSSQSRKLAVLFYELLPKHFLEKDQLTTHSLQQTFHFPLKRPVEFSMLYSDNMVIINTDHNPIRHDLAKYIETDRQFIEEKLEEGLMSTLSELTTQKVVDI</sequence>
<dbReference type="PANTHER" id="PTHR11439:SF463">
    <property type="entry name" value="REVERSE TRANSCRIPTASE TY1_COPIA-TYPE DOMAIN-CONTAINING PROTEIN"/>
    <property type="match status" value="1"/>
</dbReference>